<dbReference type="PANTHER" id="PTHR42904:SF6">
    <property type="entry name" value="NAD-CAPPED RNA HYDROLASE NUDT12"/>
    <property type="match status" value="1"/>
</dbReference>
<evidence type="ECO:0000256" key="11">
    <source>
        <dbReference type="RuleBase" id="RU003476"/>
    </source>
</evidence>
<dbReference type="CDD" id="cd02883">
    <property type="entry name" value="NUDIX_Hydrolase"/>
    <property type="match status" value="1"/>
</dbReference>
<evidence type="ECO:0000259" key="12">
    <source>
        <dbReference type="PROSITE" id="PS51462"/>
    </source>
</evidence>
<dbReference type="AlphaFoldDB" id="A0A0A5FR32"/>
<evidence type="ECO:0000256" key="1">
    <source>
        <dbReference type="ARBA" id="ARBA00001946"/>
    </source>
</evidence>
<dbReference type="GO" id="GO:0019677">
    <property type="term" value="P:NAD+ catabolic process"/>
    <property type="evidence" value="ECO:0007669"/>
    <property type="project" value="TreeGrafter"/>
</dbReference>
<sequence>MNYCGDCGSLLNENYNGNAKKVCTKCNWKWYDPPVPVVIVFVSTQNNEMLYVRQKWFPENKWATVSGFIDKHESAEEAAVREVREETGLETRVIENWGTIISKNRPNDLYIMVHCEVNGGKLQAGDDADEVDVAPIDTQRLIEGSIAEHMLLKFLNN</sequence>
<comment type="cofactor">
    <cofactor evidence="1">
        <name>Mg(2+)</name>
        <dbReference type="ChEBI" id="CHEBI:18420"/>
    </cofactor>
</comment>
<dbReference type="PRINTS" id="PR00502">
    <property type="entry name" value="NUDIXFAMILY"/>
</dbReference>
<comment type="similarity">
    <text evidence="3">Belongs to the archaeal RpoM/eukaryotic RPA12/RPB9/RPC11 RNA polymerase family.</text>
</comment>
<dbReference type="InterPro" id="IPR020476">
    <property type="entry name" value="Nudix_hydrolase"/>
</dbReference>
<protein>
    <recommendedName>
        <fullName evidence="12">Nudix hydrolase domain-containing protein</fullName>
    </recommendedName>
</protein>
<keyword evidence="9" id="KW-0804">Transcription</keyword>
<comment type="catalytic activity">
    <reaction evidence="10">
        <text>a 5'-end NAD(+)-phospho-ribonucleoside in mRNA + H2O = a 5'-end phospho-adenosine-phospho-ribonucleoside in mRNA + beta-nicotinamide D-ribonucleotide + 2 H(+)</text>
        <dbReference type="Rhea" id="RHEA:60876"/>
        <dbReference type="Rhea" id="RHEA-COMP:15698"/>
        <dbReference type="Rhea" id="RHEA-COMP:15719"/>
        <dbReference type="ChEBI" id="CHEBI:14649"/>
        <dbReference type="ChEBI" id="CHEBI:15377"/>
        <dbReference type="ChEBI" id="CHEBI:15378"/>
        <dbReference type="ChEBI" id="CHEBI:144029"/>
        <dbReference type="ChEBI" id="CHEBI:144051"/>
    </reaction>
    <physiologicalReaction direction="left-to-right" evidence="10">
        <dbReference type="Rhea" id="RHEA:60877"/>
    </physiologicalReaction>
</comment>
<evidence type="ECO:0000256" key="6">
    <source>
        <dbReference type="ARBA" id="ARBA00022801"/>
    </source>
</evidence>
<evidence type="ECO:0000313" key="14">
    <source>
        <dbReference type="Proteomes" id="UP000030403"/>
    </source>
</evidence>
<comment type="cofactor">
    <cofactor evidence="2">
        <name>Zn(2+)</name>
        <dbReference type="ChEBI" id="CHEBI:29105"/>
    </cofactor>
</comment>
<organism evidence="13 14">
    <name type="scientific">Pontibacillus marinus BH030004 = DSM 16465</name>
    <dbReference type="NCBI Taxonomy" id="1385511"/>
    <lineage>
        <taxon>Bacteria</taxon>
        <taxon>Bacillati</taxon>
        <taxon>Bacillota</taxon>
        <taxon>Bacilli</taxon>
        <taxon>Bacillales</taxon>
        <taxon>Bacillaceae</taxon>
        <taxon>Pontibacillus</taxon>
    </lineage>
</organism>
<evidence type="ECO:0000256" key="5">
    <source>
        <dbReference type="ARBA" id="ARBA00022723"/>
    </source>
</evidence>
<keyword evidence="14" id="KW-1185">Reference proteome</keyword>
<dbReference type="InterPro" id="IPR020084">
    <property type="entry name" value="NUDIX_hydrolase_CS"/>
</dbReference>
<dbReference type="PROSITE" id="PS00893">
    <property type="entry name" value="NUDIX_BOX"/>
    <property type="match status" value="1"/>
</dbReference>
<reference evidence="13 14" key="1">
    <citation type="submission" date="2013-08" db="EMBL/GenBank/DDBJ databases">
        <authorList>
            <person name="Huang J."/>
            <person name="Wang G."/>
        </authorList>
    </citation>
    <scope>NUCLEOTIDE SEQUENCE [LARGE SCALE GENOMIC DNA]</scope>
    <source>
        <strain evidence="13 14">BH030004</strain>
    </source>
</reference>
<accession>A0A0A5FR32</accession>
<keyword evidence="6 11" id="KW-0378">Hydrolase</keyword>
<dbReference type="OrthoDB" id="9800077at2"/>
<dbReference type="GO" id="GO:0005829">
    <property type="term" value="C:cytosol"/>
    <property type="evidence" value="ECO:0007669"/>
    <property type="project" value="TreeGrafter"/>
</dbReference>
<dbReference type="SUPFAM" id="SSF55811">
    <property type="entry name" value="Nudix"/>
    <property type="match status" value="1"/>
</dbReference>
<evidence type="ECO:0000256" key="9">
    <source>
        <dbReference type="ARBA" id="ARBA00023163"/>
    </source>
</evidence>
<dbReference type="PANTHER" id="PTHR42904">
    <property type="entry name" value="NUDIX HYDROLASE, NUDC SUBFAMILY"/>
    <property type="match status" value="1"/>
</dbReference>
<gene>
    <name evidence="13" type="ORF">N783_05170</name>
</gene>
<dbReference type="InterPro" id="IPR015797">
    <property type="entry name" value="NUDIX_hydrolase-like_dom_sf"/>
</dbReference>
<comment type="similarity">
    <text evidence="4">Belongs to the Nudix hydrolase family. NudC subfamily.</text>
</comment>
<feature type="domain" description="Nudix hydrolase" evidence="12">
    <location>
        <begin position="33"/>
        <end position="157"/>
    </location>
</feature>
<name>A0A0A5FR32_9BACI</name>
<evidence type="ECO:0000256" key="3">
    <source>
        <dbReference type="ARBA" id="ARBA00008925"/>
    </source>
</evidence>
<dbReference type="InterPro" id="IPR050241">
    <property type="entry name" value="NAD-cap_RNA_hydrolase_NudC"/>
</dbReference>
<dbReference type="PROSITE" id="PS01030">
    <property type="entry name" value="RNA_POL_M_15KD"/>
    <property type="match status" value="1"/>
</dbReference>
<evidence type="ECO:0000256" key="8">
    <source>
        <dbReference type="ARBA" id="ARBA00022842"/>
    </source>
</evidence>
<comment type="caution">
    <text evidence="13">The sequence shown here is derived from an EMBL/GenBank/DDBJ whole genome shotgun (WGS) entry which is preliminary data.</text>
</comment>
<dbReference type="GO" id="GO:0035529">
    <property type="term" value="F:NADH pyrophosphatase activity"/>
    <property type="evidence" value="ECO:0007669"/>
    <property type="project" value="TreeGrafter"/>
</dbReference>
<dbReference type="PROSITE" id="PS51462">
    <property type="entry name" value="NUDIX"/>
    <property type="match status" value="1"/>
</dbReference>
<proteinExistence type="inferred from homology"/>
<dbReference type="STRING" id="1385511.GCA_000425225_04009"/>
<dbReference type="InterPro" id="IPR000086">
    <property type="entry name" value="NUDIX_hydrolase_dom"/>
</dbReference>
<evidence type="ECO:0000256" key="2">
    <source>
        <dbReference type="ARBA" id="ARBA00001947"/>
    </source>
</evidence>
<dbReference type="InterPro" id="IPR019761">
    <property type="entry name" value="DNA-dir_RNA_pol-M_15_CS"/>
</dbReference>
<dbReference type="GO" id="GO:0006742">
    <property type="term" value="P:NADP+ catabolic process"/>
    <property type="evidence" value="ECO:0007669"/>
    <property type="project" value="TreeGrafter"/>
</dbReference>
<dbReference type="Gene3D" id="3.90.79.10">
    <property type="entry name" value="Nucleoside Triphosphate Pyrophosphohydrolase"/>
    <property type="match status" value="1"/>
</dbReference>
<dbReference type="EMBL" id="AVPF01000129">
    <property type="protein sequence ID" value="KGX83251.1"/>
    <property type="molecule type" value="Genomic_DNA"/>
</dbReference>
<keyword evidence="5" id="KW-0479">Metal-binding</keyword>
<evidence type="ECO:0000256" key="4">
    <source>
        <dbReference type="ARBA" id="ARBA00009595"/>
    </source>
</evidence>
<evidence type="ECO:0000256" key="10">
    <source>
        <dbReference type="ARBA" id="ARBA00023679"/>
    </source>
</evidence>
<dbReference type="GO" id="GO:0046872">
    <property type="term" value="F:metal ion binding"/>
    <property type="evidence" value="ECO:0007669"/>
    <property type="project" value="UniProtKB-KW"/>
</dbReference>
<dbReference type="Proteomes" id="UP000030403">
    <property type="component" value="Unassembled WGS sequence"/>
</dbReference>
<dbReference type="Pfam" id="PF00293">
    <property type="entry name" value="NUDIX"/>
    <property type="match status" value="1"/>
</dbReference>
<keyword evidence="7" id="KW-0862">Zinc</keyword>
<evidence type="ECO:0000313" key="13">
    <source>
        <dbReference type="EMBL" id="KGX83251.1"/>
    </source>
</evidence>
<keyword evidence="8" id="KW-0460">Magnesium</keyword>
<dbReference type="eggNOG" id="COG1051">
    <property type="taxonomic scope" value="Bacteria"/>
</dbReference>
<evidence type="ECO:0000256" key="7">
    <source>
        <dbReference type="ARBA" id="ARBA00022833"/>
    </source>
</evidence>
<dbReference type="RefSeq" id="WP_051255152.1">
    <property type="nucleotide sequence ID" value="NZ_AULJ01000066.1"/>
</dbReference>